<evidence type="ECO:0000256" key="1">
    <source>
        <dbReference type="SAM" id="MobiDB-lite"/>
    </source>
</evidence>
<keyword evidence="2" id="KW-0472">Membrane</keyword>
<feature type="chain" id="PRO_5020596283" description="G-protein coupled receptors family 2 profile 2 domain-containing protein" evidence="3">
    <location>
        <begin position="22"/>
        <end position="407"/>
    </location>
</feature>
<reference evidence="4 5" key="1">
    <citation type="journal article" date="2015" name="Genome Biol.">
        <title>Comparative genomics of Steinernema reveals deeply conserved gene regulatory networks.</title>
        <authorList>
            <person name="Dillman A.R."/>
            <person name="Macchietto M."/>
            <person name="Porter C.F."/>
            <person name="Rogers A."/>
            <person name="Williams B."/>
            <person name="Antoshechkin I."/>
            <person name="Lee M.M."/>
            <person name="Goodwin Z."/>
            <person name="Lu X."/>
            <person name="Lewis E.E."/>
            <person name="Goodrich-Blair H."/>
            <person name="Stock S.P."/>
            <person name="Adams B.J."/>
            <person name="Sternberg P.W."/>
            <person name="Mortazavi A."/>
        </authorList>
    </citation>
    <scope>NUCLEOTIDE SEQUENCE [LARGE SCALE GENOMIC DNA]</scope>
    <source>
        <strain evidence="4 5">ALL</strain>
    </source>
</reference>
<dbReference type="OrthoDB" id="5828915at2759"/>
<keyword evidence="3" id="KW-0732">Signal</keyword>
<sequence length="407" mass="43906">MSIAVYLVLLLLLSIRLTSLASEILCACVGSTVENPREACRTSIDETAVSGQKTTNVTGCGCADADFVPLATLTGINFATVQCVHWSDVEEFFNTTNATTTEKTPTGPLRKNFRYSSLTLANSPSSISTKKTMATDPSFSSPTPSEKQAAKFKKISEVSSESTAASARAFAKEIKTDAPGTPDQSVTVSAVQNVDSTAQTVTKIDADGKVIVGGVAAGIGGDRSNATEAPEDGIQESPHRCNNTNILQVADRRVVKSMLYFTTAWIVLWCVISILFNLWRENGHHRYVNFIQELGIIVLFAVIGTCSLNSFNERASCQVTSHIISASVAWIMASFFMEGISANRIVKGRTERIGWGQTVFNTVFPIVALWSEPESPLPERSMEAQISTAFVQLKPNSSGFLCFPPGF</sequence>
<dbReference type="Proteomes" id="UP000298663">
    <property type="component" value="Chromosome X"/>
</dbReference>
<evidence type="ECO:0000256" key="3">
    <source>
        <dbReference type="SAM" id="SignalP"/>
    </source>
</evidence>
<feature type="region of interest" description="Disordered" evidence="1">
    <location>
        <begin position="125"/>
        <end position="148"/>
    </location>
</feature>
<feature type="transmembrane region" description="Helical" evidence="2">
    <location>
        <begin position="258"/>
        <end position="278"/>
    </location>
</feature>
<dbReference type="EMBL" id="AZBU02000001">
    <property type="protein sequence ID" value="TMS36765.1"/>
    <property type="molecule type" value="Genomic_DNA"/>
</dbReference>
<keyword evidence="2" id="KW-0812">Transmembrane</keyword>
<dbReference type="AlphaFoldDB" id="A0A4U8UVH5"/>
<keyword evidence="2" id="KW-1133">Transmembrane helix</keyword>
<evidence type="ECO:0008006" key="6">
    <source>
        <dbReference type="Google" id="ProtNLM"/>
    </source>
</evidence>
<feature type="transmembrane region" description="Helical" evidence="2">
    <location>
        <begin position="323"/>
        <end position="342"/>
    </location>
</feature>
<gene>
    <name evidence="4" type="ORF">L596_003852</name>
</gene>
<evidence type="ECO:0000256" key="2">
    <source>
        <dbReference type="SAM" id="Phobius"/>
    </source>
</evidence>
<name>A0A4U8UVH5_STECR</name>
<organism evidence="4 5">
    <name type="scientific">Steinernema carpocapsae</name>
    <name type="common">Entomopathogenic nematode</name>
    <dbReference type="NCBI Taxonomy" id="34508"/>
    <lineage>
        <taxon>Eukaryota</taxon>
        <taxon>Metazoa</taxon>
        <taxon>Ecdysozoa</taxon>
        <taxon>Nematoda</taxon>
        <taxon>Chromadorea</taxon>
        <taxon>Rhabditida</taxon>
        <taxon>Tylenchina</taxon>
        <taxon>Panagrolaimomorpha</taxon>
        <taxon>Strongyloidoidea</taxon>
        <taxon>Steinernematidae</taxon>
        <taxon>Steinernema</taxon>
    </lineage>
</organism>
<feature type="transmembrane region" description="Helical" evidence="2">
    <location>
        <begin position="290"/>
        <end position="311"/>
    </location>
</feature>
<evidence type="ECO:0000313" key="4">
    <source>
        <dbReference type="EMBL" id="TMS36765.1"/>
    </source>
</evidence>
<accession>A0A4U8UVH5</accession>
<evidence type="ECO:0000313" key="5">
    <source>
        <dbReference type="Proteomes" id="UP000298663"/>
    </source>
</evidence>
<protein>
    <recommendedName>
        <fullName evidence="6">G-protein coupled receptors family 2 profile 2 domain-containing protein</fullName>
    </recommendedName>
</protein>
<feature type="compositionally biased region" description="Polar residues" evidence="1">
    <location>
        <begin position="125"/>
        <end position="146"/>
    </location>
</feature>
<dbReference type="EMBL" id="CM016762">
    <property type="protein sequence ID" value="TMS36765.1"/>
    <property type="molecule type" value="Genomic_DNA"/>
</dbReference>
<feature type="signal peptide" evidence="3">
    <location>
        <begin position="1"/>
        <end position="21"/>
    </location>
</feature>
<proteinExistence type="predicted"/>
<reference evidence="4 5" key="2">
    <citation type="journal article" date="2019" name="G3 (Bethesda)">
        <title>Hybrid Assembly of the Genome of the Entomopathogenic Nematode Steinernema carpocapsae Identifies the X-Chromosome.</title>
        <authorList>
            <person name="Serra L."/>
            <person name="Macchietto M."/>
            <person name="Macias-Munoz A."/>
            <person name="McGill C.J."/>
            <person name="Rodriguez I.M."/>
            <person name="Rodriguez B."/>
            <person name="Murad R."/>
            <person name="Mortazavi A."/>
        </authorList>
    </citation>
    <scope>NUCLEOTIDE SEQUENCE [LARGE SCALE GENOMIC DNA]</scope>
    <source>
        <strain evidence="4 5">ALL</strain>
    </source>
</reference>
<comment type="caution">
    <text evidence="4">The sequence shown here is derived from an EMBL/GenBank/DDBJ whole genome shotgun (WGS) entry which is preliminary data.</text>
</comment>
<keyword evidence="5" id="KW-1185">Reference proteome</keyword>